<name>A0ABS3F8T1_9PROT</name>
<comment type="caution">
    <text evidence="2">The sequence shown here is derived from an EMBL/GenBank/DDBJ whole genome shotgun (WGS) entry which is preliminary data.</text>
</comment>
<keyword evidence="3" id="KW-1185">Reference proteome</keyword>
<sequence length="116" mass="12315">MEIPTWIKPALMGAGAGAIAVAIVGFNWGGWMTENAANDMSSENAKMAVATALIPYCLQNSKNDPNSMDVLAKFGEANSYKRRGIVEDAGWATPLGAEKPDRELAEACQNALAENI</sequence>
<dbReference type="EMBL" id="JAFLNC010000005">
    <property type="protein sequence ID" value="MBO0334919.1"/>
    <property type="molecule type" value="Genomic_DNA"/>
</dbReference>
<accession>A0ABS3F8T1</accession>
<evidence type="ECO:0000256" key="1">
    <source>
        <dbReference type="SAM" id="Phobius"/>
    </source>
</evidence>
<proteinExistence type="predicted"/>
<feature type="transmembrane region" description="Helical" evidence="1">
    <location>
        <begin position="6"/>
        <end position="26"/>
    </location>
</feature>
<dbReference type="RefSeq" id="WP_207047235.1">
    <property type="nucleotide sequence ID" value="NZ_JAFLNC010000005.1"/>
</dbReference>
<evidence type="ECO:0000313" key="2">
    <source>
        <dbReference type="EMBL" id="MBO0334919.1"/>
    </source>
</evidence>
<gene>
    <name evidence="2" type="ORF">J0X12_14935</name>
</gene>
<dbReference type="Proteomes" id="UP000664761">
    <property type="component" value="Unassembled WGS sequence"/>
</dbReference>
<keyword evidence="1" id="KW-0812">Transmembrane</keyword>
<reference evidence="2 3" key="1">
    <citation type="submission" date="2021-03" db="EMBL/GenBank/DDBJ databases">
        <title>Sneathiella sp. CAU 1612 isolated from Kang Won-do.</title>
        <authorList>
            <person name="Kim W."/>
        </authorList>
    </citation>
    <scope>NUCLEOTIDE SEQUENCE [LARGE SCALE GENOMIC DNA]</scope>
    <source>
        <strain evidence="2 3">CAU 1612</strain>
    </source>
</reference>
<evidence type="ECO:0000313" key="3">
    <source>
        <dbReference type="Proteomes" id="UP000664761"/>
    </source>
</evidence>
<protein>
    <submittedName>
        <fullName evidence="2">Uncharacterized protein</fullName>
    </submittedName>
</protein>
<keyword evidence="1" id="KW-1133">Transmembrane helix</keyword>
<keyword evidence="1" id="KW-0472">Membrane</keyword>
<organism evidence="2 3">
    <name type="scientific">Sneathiella sedimenti</name>
    <dbReference type="NCBI Taxonomy" id="2816034"/>
    <lineage>
        <taxon>Bacteria</taxon>
        <taxon>Pseudomonadati</taxon>
        <taxon>Pseudomonadota</taxon>
        <taxon>Alphaproteobacteria</taxon>
        <taxon>Sneathiellales</taxon>
        <taxon>Sneathiellaceae</taxon>
        <taxon>Sneathiella</taxon>
    </lineage>
</organism>